<dbReference type="PANTHER" id="PTHR31221:SF42">
    <property type="entry name" value="WRKY TRANSCRIPTION FACTOR 49-RELATED"/>
    <property type="match status" value="1"/>
</dbReference>
<evidence type="ECO:0000256" key="2">
    <source>
        <dbReference type="ARBA" id="ARBA00022737"/>
    </source>
</evidence>
<keyword evidence="3" id="KW-0805">Transcription regulation</keyword>
<organism evidence="9">
    <name type="scientific">Fagopyrum tataricum</name>
    <name type="common">Tartarian buckwheat</name>
    <name type="synonym">Polygonum tataricum</name>
    <dbReference type="NCBI Taxonomy" id="62330"/>
    <lineage>
        <taxon>Eukaryota</taxon>
        <taxon>Viridiplantae</taxon>
        <taxon>Streptophyta</taxon>
        <taxon>Embryophyta</taxon>
        <taxon>Tracheophyta</taxon>
        <taxon>Spermatophyta</taxon>
        <taxon>Magnoliopsida</taxon>
        <taxon>eudicotyledons</taxon>
        <taxon>Gunneridae</taxon>
        <taxon>Pentapetalae</taxon>
        <taxon>Caryophyllales</taxon>
        <taxon>Polygonaceae</taxon>
        <taxon>Polygonoideae</taxon>
        <taxon>Fagopyreae</taxon>
        <taxon>Fagopyrum</taxon>
    </lineage>
</organism>
<comment type="subcellular location">
    <subcellularLocation>
        <location evidence="1">Nucleus</location>
    </subcellularLocation>
</comment>
<feature type="region of interest" description="Disordered" evidence="7">
    <location>
        <begin position="234"/>
        <end position="267"/>
    </location>
</feature>
<evidence type="ECO:0000256" key="3">
    <source>
        <dbReference type="ARBA" id="ARBA00023015"/>
    </source>
</evidence>
<evidence type="ECO:0000256" key="7">
    <source>
        <dbReference type="SAM" id="MobiDB-lite"/>
    </source>
</evidence>
<name>A0A4P9Q2M1_FAGTA</name>
<dbReference type="SMART" id="SM00774">
    <property type="entry name" value="WRKY"/>
    <property type="match status" value="1"/>
</dbReference>
<dbReference type="InterPro" id="IPR036576">
    <property type="entry name" value="WRKY_dom_sf"/>
</dbReference>
<dbReference type="InterPro" id="IPR044810">
    <property type="entry name" value="WRKY_plant"/>
</dbReference>
<dbReference type="PANTHER" id="PTHR31221">
    <property type="entry name" value="WRKY TRANSCRIPTION FACTOR PROTEIN 1-RELATED"/>
    <property type="match status" value="1"/>
</dbReference>
<dbReference type="Pfam" id="PF03106">
    <property type="entry name" value="WRKY"/>
    <property type="match status" value="1"/>
</dbReference>
<dbReference type="AlphaFoldDB" id="A0A4P9Q2M1"/>
<dbReference type="SUPFAM" id="SSF118290">
    <property type="entry name" value="WRKY DNA-binding domain"/>
    <property type="match status" value="1"/>
</dbReference>
<dbReference type="PROSITE" id="PS50811">
    <property type="entry name" value="WRKY"/>
    <property type="match status" value="1"/>
</dbReference>
<reference evidence="9" key="1">
    <citation type="submission" date="2018-11" db="EMBL/GenBank/DDBJ databases">
        <authorList>
            <person name="Xia H."/>
        </authorList>
    </citation>
    <scope>NUCLEOTIDE SEQUENCE</scope>
    <source>
        <strain evidence="9">FtPinG0006017000.01</strain>
    </source>
</reference>
<keyword evidence="4" id="KW-0238">DNA-binding</keyword>
<protein>
    <submittedName>
        <fullName evidence="9">WRKY transcription factor</fullName>
    </submittedName>
</protein>
<keyword evidence="6" id="KW-0539">Nucleus</keyword>
<dbReference type="GO" id="GO:0003700">
    <property type="term" value="F:DNA-binding transcription factor activity"/>
    <property type="evidence" value="ECO:0007669"/>
    <property type="project" value="InterPro"/>
</dbReference>
<feature type="region of interest" description="Disordered" evidence="7">
    <location>
        <begin position="176"/>
        <end position="203"/>
    </location>
</feature>
<evidence type="ECO:0000256" key="4">
    <source>
        <dbReference type="ARBA" id="ARBA00023125"/>
    </source>
</evidence>
<evidence type="ECO:0000256" key="5">
    <source>
        <dbReference type="ARBA" id="ARBA00023163"/>
    </source>
</evidence>
<feature type="compositionally biased region" description="Basic and acidic residues" evidence="7">
    <location>
        <begin position="186"/>
        <end position="203"/>
    </location>
</feature>
<sequence length="293" mass="32346">MEAAVIKIGCPNRSSELVRRREGTTATQPSDVYKTVSNRLISTVYSGPTLVDIQNALFVTGSDASVEPPSSATDDVCLLRVMGMEREMNKAESKYTLKMKCNGNGVADDGYKWRKYGQKSIKNNPNPRSYYKCTNPRCGAKKQVEMSLEDPETLIITYEGLHLHFSFPHFFSGQSHADSPARKKLKTAEEENTHKQDDQQKQEEEINLVGLSHDSPGPTSELRGAGPLGLLEDMVPSNILKPSSSESSFSDNSYSPPVDSPPSPPSLLSWSPAYSPLFFEFDSNLDFILDVGI</sequence>
<evidence type="ECO:0000313" key="9">
    <source>
        <dbReference type="EMBL" id="QCV57280.1"/>
    </source>
</evidence>
<evidence type="ECO:0000256" key="1">
    <source>
        <dbReference type="ARBA" id="ARBA00004123"/>
    </source>
</evidence>
<dbReference type="InterPro" id="IPR003657">
    <property type="entry name" value="WRKY_dom"/>
</dbReference>
<feature type="compositionally biased region" description="Low complexity" evidence="7">
    <location>
        <begin position="242"/>
        <end position="257"/>
    </location>
</feature>
<proteinExistence type="evidence at transcript level"/>
<accession>A0A4P9Q2M1</accession>
<dbReference type="EMBL" id="MK161273">
    <property type="protein sequence ID" value="QCV57280.1"/>
    <property type="molecule type" value="mRNA"/>
</dbReference>
<dbReference type="FunFam" id="2.20.25.80:FF:000006">
    <property type="entry name" value="WRKY transcription factor"/>
    <property type="match status" value="1"/>
</dbReference>
<keyword evidence="5" id="KW-0804">Transcription</keyword>
<dbReference type="Gene3D" id="2.20.25.80">
    <property type="entry name" value="WRKY domain"/>
    <property type="match status" value="1"/>
</dbReference>
<keyword evidence="2" id="KW-0677">Repeat</keyword>
<evidence type="ECO:0000259" key="8">
    <source>
        <dbReference type="PROSITE" id="PS50811"/>
    </source>
</evidence>
<dbReference type="GO" id="GO:0043565">
    <property type="term" value="F:sequence-specific DNA binding"/>
    <property type="evidence" value="ECO:0007669"/>
    <property type="project" value="InterPro"/>
</dbReference>
<evidence type="ECO:0000256" key="6">
    <source>
        <dbReference type="ARBA" id="ARBA00023242"/>
    </source>
</evidence>
<feature type="domain" description="WRKY" evidence="8">
    <location>
        <begin position="102"/>
        <end position="164"/>
    </location>
</feature>
<dbReference type="GO" id="GO:0005634">
    <property type="term" value="C:nucleus"/>
    <property type="evidence" value="ECO:0007669"/>
    <property type="project" value="UniProtKB-SubCell"/>
</dbReference>